<evidence type="ECO:0000256" key="1">
    <source>
        <dbReference type="ARBA" id="ARBA00022679"/>
    </source>
</evidence>
<dbReference type="InterPro" id="IPR036527">
    <property type="entry name" value="SCP2_sterol-bd_dom_sf"/>
</dbReference>
<dbReference type="Pfam" id="PF13530">
    <property type="entry name" value="SCP2_2"/>
    <property type="match status" value="1"/>
</dbReference>
<dbReference type="Pfam" id="PF13527">
    <property type="entry name" value="Acetyltransf_9"/>
    <property type="match status" value="1"/>
</dbReference>
<comment type="subunit">
    <text evidence="3">Homohexamer; trimer of dimers.</text>
</comment>
<comment type="caution">
    <text evidence="6">The sequence shown here is derived from an EMBL/GenBank/DDBJ whole genome shotgun (WGS) entry which is preliminary data.</text>
</comment>
<feature type="domain" description="Enhanced intracellular survival protein" evidence="4">
    <location>
        <begin position="323"/>
        <end position="419"/>
    </location>
</feature>
<feature type="binding site" evidence="3">
    <location>
        <begin position="104"/>
        <end position="106"/>
    </location>
    <ligand>
        <name>acetyl-CoA</name>
        <dbReference type="ChEBI" id="CHEBI:57288"/>
    </ligand>
</feature>
<dbReference type="GO" id="GO:0030649">
    <property type="term" value="P:aminoglycoside antibiotic catabolic process"/>
    <property type="evidence" value="ECO:0007669"/>
    <property type="project" value="TreeGrafter"/>
</dbReference>
<name>A0A3L7A0J0_9MICO</name>
<protein>
    <submittedName>
        <fullName evidence="6">GNAT family N-acetyltransferase</fullName>
    </submittedName>
</protein>
<organism evidence="6 7">
    <name type="scientific">Mycetocola manganoxydans</name>
    <dbReference type="NCBI Taxonomy" id="699879"/>
    <lineage>
        <taxon>Bacteria</taxon>
        <taxon>Bacillati</taxon>
        <taxon>Actinomycetota</taxon>
        <taxon>Actinomycetes</taxon>
        <taxon>Micrococcales</taxon>
        <taxon>Microbacteriaceae</taxon>
        <taxon>Mycetocola</taxon>
    </lineage>
</organism>
<comment type="similarity">
    <text evidence="3">Belongs to the acetyltransferase Eis family.</text>
</comment>
<dbReference type="PANTHER" id="PTHR37817">
    <property type="entry name" value="N-ACETYLTRANSFERASE EIS"/>
    <property type="match status" value="1"/>
</dbReference>
<evidence type="ECO:0000259" key="4">
    <source>
        <dbReference type="Pfam" id="PF13530"/>
    </source>
</evidence>
<dbReference type="GO" id="GO:0034069">
    <property type="term" value="F:aminoglycoside N-acetyltransferase activity"/>
    <property type="evidence" value="ECO:0007669"/>
    <property type="project" value="TreeGrafter"/>
</dbReference>
<dbReference type="InterPro" id="IPR041380">
    <property type="entry name" value="Acetyltransf_17"/>
</dbReference>
<reference evidence="6 7" key="1">
    <citation type="submission" date="2018-10" db="EMBL/GenBank/DDBJ databases">
        <authorList>
            <person name="Li J."/>
        </authorList>
    </citation>
    <scope>NUCLEOTIDE SEQUENCE [LARGE SCALE GENOMIC DNA]</scope>
    <source>
        <strain evidence="6 7">CCTCC AB209002</strain>
    </source>
</reference>
<feature type="binding site" evidence="3">
    <location>
        <begin position="140"/>
        <end position="141"/>
    </location>
    <ligand>
        <name>acetyl-CoA</name>
        <dbReference type="ChEBI" id="CHEBI:57288"/>
    </ligand>
</feature>
<evidence type="ECO:0000313" key="7">
    <source>
        <dbReference type="Proteomes" id="UP000270299"/>
    </source>
</evidence>
<keyword evidence="2 3" id="KW-0012">Acyltransferase</keyword>
<evidence type="ECO:0000256" key="2">
    <source>
        <dbReference type="ARBA" id="ARBA00023315"/>
    </source>
</evidence>
<evidence type="ECO:0000259" key="5">
    <source>
        <dbReference type="Pfam" id="PF17668"/>
    </source>
</evidence>
<dbReference type="SUPFAM" id="SSF55718">
    <property type="entry name" value="SCP-like"/>
    <property type="match status" value="1"/>
</dbReference>
<dbReference type="HAMAP" id="MF_01812">
    <property type="entry name" value="Eis"/>
    <property type="match status" value="1"/>
</dbReference>
<dbReference type="InterPro" id="IPR025559">
    <property type="entry name" value="Eis_dom"/>
</dbReference>
<proteinExistence type="inferred from homology"/>
<dbReference type="InterPro" id="IPR022902">
    <property type="entry name" value="NAcTrfase_Eis"/>
</dbReference>
<dbReference type="OrthoDB" id="8399956at2"/>
<evidence type="ECO:0000256" key="3">
    <source>
        <dbReference type="HAMAP-Rule" id="MF_01812"/>
    </source>
</evidence>
<feature type="active site" description="Proton donor" evidence="3">
    <location>
        <position position="145"/>
    </location>
</feature>
<dbReference type="SUPFAM" id="SSF55729">
    <property type="entry name" value="Acyl-CoA N-acyltransferases (Nat)"/>
    <property type="match status" value="1"/>
</dbReference>
<accession>A0A3L7A0J0</accession>
<dbReference type="Proteomes" id="UP000270299">
    <property type="component" value="Unassembled WGS sequence"/>
</dbReference>
<feature type="domain" description="Eis-like acetyltransferase" evidence="5">
    <location>
        <begin position="202"/>
        <end position="318"/>
    </location>
</feature>
<dbReference type="Pfam" id="PF17668">
    <property type="entry name" value="Acetyltransf_17"/>
    <property type="match status" value="1"/>
</dbReference>
<dbReference type="InterPro" id="IPR016181">
    <property type="entry name" value="Acyl_CoA_acyltransferase"/>
</dbReference>
<dbReference type="AlphaFoldDB" id="A0A3L7A0J0"/>
<dbReference type="InterPro" id="IPR051554">
    <property type="entry name" value="Acetyltransferase_Eis"/>
</dbReference>
<gene>
    <name evidence="6" type="ORF">D9V29_00440</name>
</gene>
<keyword evidence="1 3" id="KW-0808">Transferase</keyword>
<evidence type="ECO:0000313" key="6">
    <source>
        <dbReference type="EMBL" id="RLP73803.1"/>
    </source>
</evidence>
<dbReference type="Gene3D" id="3.40.630.30">
    <property type="match status" value="2"/>
</dbReference>
<dbReference type="RefSeq" id="WP_121671353.1">
    <property type="nucleotide sequence ID" value="NZ_BMXM01000002.1"/>
</dbReference>
<dbReference type="Gene3D" id="3.30.1050.10">
    <property type="entry name" value="SCP2 sterol-binding domain"/>
    <property type="match status" value="1"/>
</dbReference>
<dbReference type="EMBL" id="RCUV01000001">
    <property type="protein sequence ID" value="RLP73803.1"/>
    <property type="molecule type" value="Genomic_DNA"/>
</dbReference>
<dbReference type="PANTHER" id="PTHR37817:SF1">
    <property type="entry name" value="N-ACETYLTRANSFERASE EIS"/>
    <property type="match status" value="1"/>
</dbReference>
<keyword evidence="7" id="KW-1185">Reference proteome</keyword>
<feature type="binding site" evidence="3">
    <location>
        <begin position="112"/>
        <end position="117"/>
    </location>
    <ligand>
        <name>acetyl-CoA</name>
        <dbReference type="ChEBI" id="CHEBI:57288"/>
    </ligand>
</feature>
<sequence>MSTIDDSYDIRRFTPSGTEVNAETRGWLQAETQGFHSKRYTEASLVRVSEALLTDGQTLTGAYPVSRREPSLPAEYPVATFSSFAKSLNVGGGHLVPAHLISAVTVRPTHRRRGLLRRMMTENLAIAAADGFAIAALTASEATIYRRFGFGPAAWTRSVSLATDARFRLLTEPSGTCEQIEALELTDIGPRVFARFHETQTGSVDRHVGIWHAITGLVDSDGNEDRSVRAALHYDTSGTVDGYVSYRVAGDPLAVDVIDLVAADDNAALGLWQYLASIDLTEKVTWNQARLDEPLAWALENPRLLTVTAEQDWLWLRILNPIAALEARPYSSPGKIVMQITDPLGHASGTFRLTVTDAGAHVTRDDAATADVTLDAWVLGSIYLGGADPLTLGAAGQIIEHVAGALRTLRRLLSADQPVYGITPF</sequence>
<feature type="active site" description="Proton acceptor; via carboxylate" evidence="3">
    <location>
        <position position="425"/>
    </location>
</feature>